<reference evidence="10" key="1">
    <citation type="submission" date="2020-11" db="EMBL/GenBank/DDBJ databases">
        <authorList>
            <person name="Tran Van P."/>
        </authorList>
    </citation>
    <scope>NUCLEOTIDE SEQUENCE</scope>
</reference>
<feature type="transmembrane region" description="Helical" evidence="8">
    <location>
        <begin position="150"/>
        <end position="172"/>
    </location>
</feature>
<dbReference type="GO" id="GO:0008273">
    <property type="term" value="F:calcium, potassium:sodium antiporter activity"/>
    <property type="evidence" value="ECO:0007669"/>
    <property type="project" value="TreeGrafter"/>
</dbReference>
<dbReference type="Pfam" id="PF01699">
    <property type="entry name" value="Na_Ca_ex"/>
    <property type="match status" value="1"/>
</dbReference>
<keyword evidence="3" id="KW-0050">Antiport</keyword>
<dbReference type="GO" id="GO:0005262">
    <property type="term" value="F:calcium channel activity"/>
    <property type="evidence" value="ECO:0007669"/>
    <property type="project" value="TreeGrafter"/>
</dbReference>
<evidence type="ECO:0000256" key="6">
    <source>
        <dbReference type="ARBA" id="ARBA00022989"/>
    </source>
</evidence>
<keyword evidence="7 8" id="KW-0472">Membrane</keyword>
<dbReference type="InterPro" id="IPR044880">
    <property type="entry name" value="NCX_ion-bd_dom_sf"/>
</dbReference>
<evidence type="ECO:0000256" key="7">
    <source>
        <dbReference type="ARBA" id="ARBA00023136"/>
    </source>
</evidence>
<evidence type="ECO:0000256" key="8">
    <source>
        <dbReference type="SAM" id="Phobius"/>
    </source>
</evidence>
<name>A0A7R9LQQ0_9ACAR</name>
<feature type="transmembrane region" description="Helical" evidence="8">
    <location>
        <begin position="116"/>
        <end position="138"/>
    </location>
</feature>
<comment type="subcellular location">
    <subcellularLocation>
        <location evidence="1">Membrane</location>
        <topology evidence="1">Multi-pass membrane protein</topology>
    </subcellularLocation>
</comment>
<keyword evidence="4" id="KW-0406">Ion transport</keyword>
<evidence type="ECO:0000259" key="9">
    <source>
        <dbReference type="Pfam" id="PF01699"/>
    </source>
</evidence>
<gene>
    <name evidence="10" type="ORF">ONB1V03_LOCUS5545</name>
</gene>
<dbReference type="InterPro" id="IPR004837">
    <property type="entry name" value="NaCa_Exmemb"/>
</dbReference>
<evidence type="ECO:0000256" key="1">
    <source>
        <dbReference type="ARBA" id="ARBA00004141"/>
    </source>
</evidence>
<keyword evidence="4" id="KW-0813">Transport</keyword>
<evidence type="ECO:0000256" key="2">
    <source>
        <dbReference type="ARBA" id="ARBA00005364"/>
    </source>
</evidence>
<feature type="domain" description="Sodium/calcium exchanger membrane region" evidence="9">
    <location>
        <begin position="115"/>
        <end position="207"/>
    </location>
</feature>
<dbReference type="GO" id="GO:0006874">
    <property type="term" value="P:intracellular calcium ion homeostasis"/>
    <property type="evidence" value="ECO:0007669"/>
    <property type="project" value="TreeGrafter"/>
</dbReference>
<sequence length="234" mass="25660">MIYNAKQSMKSNDNYLDKCTQKSVTIERSESTPLLNDKTLIVLQHLATNCDANYGNSGKLNPLNVKSGYEEIVDQKMQFQDNDDNESSIMNNCFCSLILSPVYIVFWVTMPKRWKILTFVVSIGWLTGLSYCTVWAISGFSDALAIPQTISGMTLLAAGSAVPDLVTSIIVIKKHGLASMGMCAAIASNIFAIVVGLGLPWLLQCLIQLAKTNGDYKQAFIPIESDALPYTSII</sequence>
<keyword evidence="11" id="KW-1185">Reference proteome</keyword>
<dbReference type="GO" id="GO:0005886">
    <property type="term" value="C:plasma membrane"/>
    <property type="evidence" value="ECO:0007669"/>
    <property type="project" value="TreeGrafter"/>
</dbReference>
<keyword evidence="5 8" id="KW-0812">Transmembrane</keyword>
<comment type="similarity">
    <text evidence="2">Belongs to the Ca(2+):cation antiporter (CaCA) (TC 2.A.19) family. SLC24A subfamily.</text>
</comment>
<dbReference type="Proteomes" id="UP000728032">
    <property type="component" value="Unassembled WGS sequence"/>
</dbReference>
<dbReference type="Gene3D" id="1.20.1420.30">
    <property type="entry name" value="NCX, central ion-binding region"/>
    <property type="match status" value="1"/>
</dbReference>
<evidence type="ECO:0000256" key="4">
    <source>
        <dbReference type="ARBA" id="ARBA00022568"/>
    </source>
</evidence>
<protein>
    <recommendedName>
        <fullName evidence="9">Sodium/calcium exchanger membrane region domain-containing protein</fullName>
    </recommendedName>
</protein>
<dbReference type="PANTHER" id="PTHR10846:SF73">
    <property type="entry name" value="SODIUM_CALCIUM EXCHANGER MEMBRANE REGION DOMAIN-CONTAINING PROTEIN"/>
    <property type="match status" value="1"/>
</dbReference>
<keyword evidence="6 8" id="KW-1133">Transmembrane helix</keyword>
<organism evidence="10">
    <name type="scientific">Oppiella nova</name>
    <dbReference type="NCBI Taxonomy" id="334625"/>
    <lineage>
        <taxon>Eukaryota</taxon>
        <taxon>Metazoa</taxon>
        <taxon>Ecdysozoa</taxon>
        <taxon>Arthropoda</taxon>
        <taxon>Chelicerata</taxon>
        <taxon>Arachnida</taxon>
        <taxon>Acari</taxon>
        <taxon>Acariformes</taxon>
        <taxon>Sarcoptiformes</taxon>
        <taxon>Oribatida</taxon>
        <taxon>Brachypylina</taxon>
        <taxon>Oppioidea</taxon>
        <taxon>Oppiidae</taxon>
        <taxon>Oppiella</taxon>
    </lineage>
</organism>
<accession>A0A7R9LQQ0</accession>
<keyword evidence="4" id="KW-0106">Calcium</keyword>
<keyword evidence="4" id="KW-0109">Calcium transport</keyword>
<evidence type="ECO:0000256" key="3">
    <source>
        <dbReference type="ARBA" id="ARBA00022449"/>
    </source>
</evidence>
<feature type="transmembrane region" description="Helical" evidence="8">
    <location>
        <begin position="89"/>
        <end position="109"/>
    </location>
</feature>
<dbReference type="PANTHER" id="PTHR10846">
    <property type="entry name" value="SODIUM/POTASSIUM/CALCIUM EXCHANGER"/>
    <property type="match status" value="1"/>
</dbReference>
<evidence type="ECO:0000256" key="5">
    <source>
        <dbReference type="ARBA" id="ARBA00022692"/>
    </source>
</evidence>
<dbReference type="AlphaFoldDB" id="A0A7R9LQQ0"/>
<evidence type="ECO:0000313" key="10">
    <source>
        <dbReference type="EMBL" id="CAD7646079.1"/>
    </source>
</evidence>
<dbReference type="InterPro" id="IPR004481">
    <property type="entry name" value="K/Na/Ca-exchanger"/>
</dbReference>
<proteinExistence type="inferred from homology"/>
<dbReference type="EMBL" id="OC917079">
    <property type="protein sequence ID" value="CAD7646079.1"/>
    <property type="molecule type" value="Genomic_DNA"/>
</dbReference>
<evidence type="ECO:0000313" key="11">
    <source>
        <dbReference type="Proteomes" id="UP000728032"/>
    </source>
</evidence>
<dbReference type="OrthoDB" id="6515434at2759"/>
<dbReference type="EMBL" id="CAJPVJ010002254">
    <property type="protein sequence ID" value="CAG2166014.1"/>
    <property type="molecule type" value="Genomic_DNA"/>
</dbReference>
<feature type="transmembrane region" description="Helical" evidence="8">
    <location>
        <begin position="184"/>
        <end position="203"/>
    </location>
</feature>